<evidence type="ECO:0000313" key="1">
    <source>
        <dbReference type="EMBL" id="SHE98033.1"/>
    </source>
</evidence>
<dbReference type="AlphaFoldDB" id="A0A1M4XXK5"/>
<organism evidence="1 2">
    <name type="scientific">Chryseobacterium arachidis</name>
    <dbReference type="NCBI Taxonomy" id="1416778"/>
    <lineage>
        <taxon>Bacteria</taxon>
        <taxon>Pseudomonadati</taxon>
        <taxon>Bacteroidota</taxon>
        <taxon>Flavobacteriia</taxon>
        <taxon>Flavobacteriales</taxon>
        <taxon>Weeksellaceae</taxon>
        <taxon>Chryseobacterium group</taxon>
        <taxon>Chryseobacterium</taxon>
    </lineage>
</organism>
<protein>
    <recommendedName>
        <fullName evidence="3">NurA domain-containing protein</fullName>
    </recommendedName>
</protein>
<accession>A0A1M4XXK5</accession>
<gene>
    <name evidence="1" type="ORF">SAMN05443633_102450</name>
</gene>
<name>A0A1M4XXK5_9FLAO</name>
<proteinExistence type="predicted"/>
<evidence type="ECO:0008006" key="3">
    <source>
        <dbReference type="Google" id="ProtNLM"/>
    </source>
</evidence>
<sequence>MSNEYTNNSFERGSRISHSYIINDEEVKQYLNNCEIPVEAEDVELNDALKHDIIYPEENTIEFIVAVDGESTTIPVKKTFPSSLITFFQFGSLLIKSADLDEMEMKPFVSPSDIKKLKEIKREKFVLPTKNVALKKDIDFRTTVREAIHEFFKKTHSGKTSILATLYWFIFEQYNPTSTKNNYKLSQCPHCGTNNIVLEKDKIDFKNYSWRCTHDKCNKEILITDVFRLFEKVDKFENADASGIITYLESVTESFFIIHTIKSLLEIQDGLVNRFLFVKDGPLSFGGETANMHKPMQALLTYLNKNNKINLIGVETSGAFVDHARQIKDKLNPGQVFLLNNEHIYTYIQVGNHKEQQYGSTSYYSGKFIYKSFDERVYVLTLPVENHITYYNQPEITDLKNIEEVLMNVDKLRCDIYENALIPVAVANKLISLTNHPSSNILERFAKKNMGR</sequence>
<dbReference type="RefSeq" id="WP_072953981.1">
    <property type="nucleotide sequence ID" value="NZ_FQUT01000002.1"/>
</dbReference>
<dbReference type="Proteomes" id="UP000184518">
    <property type="component" value="Unassembled WGS sequence"/>
</dbReference>
<reference evidence="2" key="1">
    <citation type="submission" date="2016-11" db="EMBL/GenBank/DDBJ databases">
        <authorList>
            <person name="Varghese N."/>
            <person name="Submissions S."/>
        </authorList>
    </citation>
    <scope>NUCLEOTIDE SEQUENCE [LARGE SCALE GENOMIC DNA]</scope>
    <source>
        <strain evidence="2">DSM 27619</strain>
    </source>
</reference>
<dbReference type="EMBL" id="FQUT01000002">
    <property type="protein sequence ID" value="SHE98033.1"/>
    <property type="molecule type" value="Genomic_DNA"/>
</dbReference>
<dbReference type="STRING" id="1416778.SAMN05443633_102450"/>
<dbReference type="OrthoDB" id="63920at2"/>
<keyword evidence="2" id="KW-1185">Reference proteome</keyword>
<evidence type="ECO:0000313" key="2">
    <source>
        <dbReference type="Proteomes" id="UP000184518"/>
    </source>
</evidence>